<dbReference type="Proteomes" id="UP000254168">
    <property type="component" value="Unassembled WGS sequence"/>
</dbReference>
<protein>
    <recommendedName>
        <fullName evidence="5">DUF262 domain-containing protein</fullName>
    </recommendedName>
</protein>
<dbReference type="InterPro" id="IPR004919">
    <property type="entry name" value="GmrSD_N"/>
</dbReference>
<reference evidence="3 4" key="1">
    <citation type="submission" date="2018-06" db="EMBL/GenBank/DDBJ databases">
        <authorList>
            <person name="Pothier F. J."/>
        </authorList>
    </citation>
    <scope>NUCLEOTIDE SEQUENCE [LARGE SCALE GENOMIC DNA]</scope>
    <source>
        <strain evidence="3 4">CPBF 424</strain>
    </source>
</reference>
<dbReference type="PANTHER" id="PTHR35149:SF1">
    <property type="entry name" value="DUF5655 DOMAIN-CONTAINING PROTEIN"/>
    <property type="match status" value="1"/>
</dbReference>
<dbReference type="EMBL" id="UIHB01000002">
    <property type="protein sequence ID" value="SUZ28395.1"/>
    <property type="molecule type" value="Genomic_DNA"/>
</dbReference>
<feature type="domain" description="GmrSD restriction endonucleases C-terminal" evidence="2">
    <location>
        <begin position="471"/>
        <end position="608"/>
    </location>
</feature>
<name>A0AA46C8F5_9XANT</name>
<evidence type="ECO:0000259" key="2">
    <source>
        <dbReference type="Pfam" id="PF07510"/>
    </source>
</evidence>
<evidence type="ECO:0000259" key="1">
    <source>
        <dbReference type="Pfam" id="PF03235"/>
    </source>
</evidence>
<sequence length="668" mass="74901">MSFSNADLLSISDITSRCTLEIPEFQRGYSWQKEHWEALWDDIESIVSRGTAEHYTGALMLGASDADGISELIDGQQRMVTIALMISALGGTAYPIRFRNNPVLQDCFDFHALAQRQLEATVSQHSSYYARNIASAWKFFADRAAPLRRAEAAQPYLDVLMHRLRIFVLTIGAQFDVHVAFETINNRGRPLSTLEKLKNRLIYLASQDHDLVRGKHAASEVHRCWKGIYQSLGAGKQLLQDDAFLSAHSTGWFRVERVYDWLNVQLFDKEFSTRQAVDSDNIVAYVQSLEQAAACWHLLNAPEKLPATVADRIHRLNQAAEGATPPLLLWALVRIAREYPAFLQYPDKDTGWAASFSALVSQAERFGVLVLQAADRPAHTGKSDLNRSAYAVANNDPSVLTRHASLVPAVNAVGAVEIATQHLHSLINNVQGYDDEDEEILTYPQFDWQGYFGAEGVLAAVNDRFAKKGGTGFYGWSFGKLVVMAWEERLRGSRGKQEKKPWERFHWTDSVEHIYPQTPNEHWQQAIITKGRNSDRASAAIAGSLGNLLLLSGPLNASNSNHAYQTIGDTQGKRSRYASGSYSEIQISTLCERWTVVEIAARGIAMLQNAQHRWGFELLPADAKEVEWLPYLFGPFADRVITGHFTKNGRAVDGRNLRSLVERFTNYT</sequence>
<evidence type="ECO:0000313" key="4">
    <source>
        <dbReference type="Proteomes" id="UP000254168"/>
    </source>
</evidence>
<comment type="caution">
    <text evidence="3">The sequence shown here is derived from an EMBL/GenBank/DDBJ whole genome shotgun (WGS) entry which is preliminary data.</text>
</comment>
<dbReference type="AlphaFoldDB" id="A0AA46C8F5"/>
<dbReference type="RefSeq" id="WP_147295448.1">
    <property type="nucleotide sequence ID" value="NZ_LR994544.1"/>
</dbReference>
<accession>A0AA46C8F5</accession>
<gene>
    <name evidence="3" type="ORF">CPBF424_22110</name>
</gene>
<dbReference type="Pfam" id="PF07510">
    <property type="entry name" value="GmrSD_C"/>
    <property type="match status" value="1"/>
</dbReference>
<keyword evidence="4" id="KW-1185">Reference proteome</keyword>
<dbReference type="PANTHER" id="PTHR35149">
    <property type="entry name" value="SLL5132 PROTEIN"/>
    <property type="match status" value="1"/>
</dbReference>
<dbReference type="Pfam" id="PF03235">
    <property type="entry name" value="GmrSD_N"/>
    <property type="match status" value="1"/>
</dbReference>
<organism evidence="3 4">
    <name type="scientific">Xanthomonas euroxanthea</name>
    <dbReference type="NCBI Taxonomy" id="2259622"/>
    <lineage>
        <taxon>Bacteria</taxon>
        <taxon>Pseudomonadati</taxon>
        <taxon>Pseudomonadota</taxon>
        <taxon>Gammaproteobacteria</taxon>
        <taxon>Lysobacterales</taxon>
        <taxon>Lysobacteraceae</taxon>
        <taxon>Xanthomonas</taxon>
    </lineage>
</organism>
<feature type="domain" description="GmrSD restriction endonucleases N-terminal" evidence="1">
    <location>
        <begin position="13"/>
        <end position="201"/>
    </location>
</feature>
<dbReference type="InterPro" id="IPR011089">
    <property type="entry name" value="GmrSD_C"/>
</dbReference>
<evidence type="ECO:0000313" key="3">
    <source>
        <dbReference type="EMBL" id="SUZ28395.1"/>
    </source>
</evidence>
<evidence type="ECO:0008006" key="5">
    <source>
        <dbReference type="Google" id="ProtNLM"/>
    </source>
</evidence>
<proteinExistence type="predicted"/>